<feature type="region of interest" description="Disordered" evidence="1">
    <location>
        <begin position="139"/>
        <end position="449"/>
    </location>
</feature>
<feature type="compositionally biased region" description="Polar residues" evidence="1">
    <location>
        <begin position="212"/>
        <end position="225"/>
    </location>
</feature>
<feature type="compositionally biased region" description="Basic and acidic residues" evidence="1">
    <location>
        <begin position="8"/>
        <end position="38"/>
    </location>
</feature>
<keyword evidence="3" id="KW-1185">Reference proteome</keyword>
<feature type="compositionally biased region" description="Low complexity" evidence="1">
    <location>
        <begin position="369"/>
        <end position="378"/>
    </location>
</feature>
<organism evidence="2 3">
    <name type="scientific">Sporormia fimetaria CBS 119925</name>
    <dbReference type="NCBI Taxonomy" id="1340428"/>
    <lineage>
        <taxon>Eukaryota</taxon>
        <taxon>Fungi</taxon>
        <taxon>Dikarya</taxon>
        <taxon>Ascomycota</taxon>
        <taxon>Pezizomycotina</taxon>
        <taxon>Dothideomycetes</taxon>
        <taxon>Pleosporomycetidae</taxon>
        <taxon>Pleosporales</taxon>
        <taxon>Sporormiaceae</taxon>
        <taxon>Sporormia</taxon>
    </lineage>
</organism>
<dbReference type="EMBL" id="MU006562">
    <property type="protein sequence ID" value="KAF2751238.1"/>
    <property type="molecule type" value="Genomic_DNA"/>
</dbReference>
<dbReference type="Proteomes" id="UP000799440">
    <property type="component" value="Unassembled WGS sequence"/>
</dbReference>
<feature type="region of interest" description="Disordered" evidence="1">
    <location>
        <begin position="1"/>
        <end position="112"/>
    </location>
</feature>
<feature type="compositionally biased region" description="Polar residues" evidence="1">
    <location>
        <begin position="289"/>
        <end position="311"/>
    </location>
</feature>
<feature type="compositionally biased region" description="Basic and acidic residues" evidence="1">
    <location>
        <begin position="198"/>
        <end position="209"/>
    </location>
</feature>
<feature type="compositionally biased region" description="Basic and acidic residues" evidence="1">
    <location>
        <begin position="402"/>
        <end position="411"/>
    </location>
</feature>
<protein>
    <submittedName>
        <fullName evidence="2">Uncharacterized protein</fullName>
    </submittedName>
</protein>
<reference evidence="2" key="1">
    <citation type="journal article" date="2020" name="Stud. Mycol.">
        <title>101 Dothideomycetes genomes: a test case for predicting lifestyles and emergence of pathogens.</title>
        <authorList>
            <person name="Haridas S."/>
            <person name="Albert R."/>
            <person name="Binder M."/>
            <person name="Bloem J."/>
            <person name="Labutti K."/>
            <person name="Salamov A."/>
            <person name="Andreopoulos B."/>
            <person name="Baker S."/>
            <person name="Barry K."/>
            <person name="Bills G."/>
            <person name="Bluhm B."/>
            <person name="Cannon C."/>
            <person name="Castanera R."/>
            <person name="Culley D."/>
            <person name="Daum C."/>
            <person name="Ezra D."/>
            <person name="Gonzalez J."/>
            <person name="Henrissat B."/>
            <person name="Kuo A."/>
            <person name="Liang C."/>
            <person name="Lipzen A."/>
            <person name="Lutzoni F."/>
            <person name="Magnuson J."/>
            <person name="Mondo S."/>
            <person name="Nolan M."/>
            <person name="Ohm R."/>
            <person name="Pangilinan J."/>
            <person name="Park H.-J."/>
            <person name="Ramirez L."/>
            <person name="Alfaro M."/>
            <person name="Sun H."/>
            <person name="Tritt A."/>
            <person name="Yoshinaga Y."/>
            <person name="Zwiers L.-H."/>
            <person name="Turgeon B."/>
            <person name="Goodwin S."/>
            <person name="Spatafora J."/>
            <person name="Crous P."/>
            <person name="Grigoriev I."/>
        </authorList>
    </citation>
    <scope>NUCLEOTIDE SEQUENCE</scope>
    <source>
        <strain evidence="2">CBS 119925</strain>
    </source>
</reference>
<evidence type="ECO:0000313" key="3">
    <source>
        <dbReference type="Proteomes" id="UP000799440"/>
    </source>
</evidence>
<feature type="compositionally biased region" description="Acidic residues" evidence="1">
    <location>
        <begin position="74"/>
        <end position="83"/>
    </location>
</feature>
<evidence type="ECO:0000256" key="1">
    <source>
        <dbReference type="SAM" id="MobiDB-lite"/>
    </source>
</evidence>
<name>A0A6A6VKV7_9PLEO</name>
<evidence type="ECO:0000313" key="2">
    <source>
        <dbReference type="EMBL" id="KAF2751238.1"/>
    </source>
</evidence>
<proteinExistence type="predicted"/>
<gene>
    <name evidence="2" type="ORF">M011DRAFT_473742</name>
</gene>
<dbReference type="AlphaFoldDB" id="A0A6A6VKV7"/>
<feature type="compositionally biased region" description="Polar residues" evidence="1">
    <location>
        <begin position="269"/>
        <end position="280"/>
    </location>
</feature>
<feature type="compositionally biased region" description="Basic and acidic residues" evidence="1">
    <location>
        <begin position="151"/>
        <end position="160"/>
    </location>
</feature>
<feature type="compositionally biased region" description="Basic and acidic residues" evidence="1">
    <location>
        <begin position="329"/>
        <end position="344"/>
    </location>
</feature>
<sequence length="449" mass="48908">MSPVQENSDCRDSREEMESLDHDAEQDVNFHDRAEPTIEKTSGLAKPDWAHALETSAIERAQQRPRAPTNPMQEDLDYAELGEEMSTPRQEAGLDVEKQRKPGRKRSLTPDLPAQFEVQQHVVKVSTTVVEIQEQRIVEAVGEDPATESTARSDEKDTGAKRRKLTQDGEITVGHVDQRTEEEREDGEAADLIVETIEVQKVEREEEVRITATKTRPQTVDLTSPSPSPERIAPDSASPRPGIEPSIEHPVEQPQPQSDDPASHDSAKETQPSNNQNENQDGAAVVVMQSENDNINGVTQQQGNDSNSTPTKVADVGLSGNADAQVQGIEDKEQGIVVKPEKPTRGRGRGIRRAPTTRGRGKGRGRGGRNTAATETAAIPVEGTTKKGDDGGDATTAPTVPEEEKAKEKPTIKVPTGKASRKRKAIEPTSPVARRTRSKTKPGDLYTGL</sequence>
<accession>A0A6A6VKV7</accession>